<dbReference type="AlphaFoldDB" id="A0A7W7Q1A1"/>
<dbReference type="InterPro" id="IPR011051">
    <property type="entry name" value="RmlC_Cupin_sf"/>
</dbReference>
<dbReference type="RefSeq" id="WP_184809401.1">
    <property type="nucleotide sequence ID" value="NZ_JACHJQ010000002.1"/>
</dbReference>
<feature type="domain" description="Cupin type-2" evidence="1">
    <location>
        <begin position="42"/>
        <end position="107"/>
    </location>
</feature>
<dbReference type="InterPro" id="IPR014710">
    <property type="entry name" value="RmlC-like_jellyroll"/>
</dbReference>
<gene>
    <name evidence="2" type="ORF">FHR82_001327</name>
</gene>
<protein>
    <submittedName>
        <fullName evidence="2">Mannose-6-phosphate isomerase-like protein (Cupin superfamily)</fullName>
    </submittedName>
</protein>
<keyword evidence="2" id="KW-0413">Isomerase</keyword>
<sequence>MIQKFLVDETAAEPEFGMACQRLIPWAGQGAEPPMGVMACFLDAGAKSDPDLHAQDEVMLVLSGTGVVDLAGETTDIGPRELVVLPGNHEHVVHNPGDTPLVWVSLYWPLHESQHEPQHEPEES</sequence>
<name>A0A7W7Q1A1_9PSEU</name>
<dbReference type="Pfam" id="PF07883">
    <property type="entry name" value="Cupin_2"/>
    <property type="match status" value="1"/>
</dbReference>
<accession>A0A7W7Q1A1</accession>
<dbReference type="InterPro" id="IPR013096">
    <property type="entry name" value="Cupin_2"/>
</dbReference>
<evidence type="ECO:0000313" key="2">
    <source>
        <dbReference type="EMBL" id="MBB4905110.1"/>
    </source>
</evidence>
<keyword evidence="3" id="KW-1185">Reference proteome</keyword>
<organism evidence="2 3">
    <name type="scientific">Actinophytocola algeriensis</name>
    <dbReference type="NCBI Taxonomy" id="1768010"/>
    <lineage>
        <taxon>Bacteria</taxon>
        <taxon>Bacillati</taxon>
        <taxon>Actinomycetota</taxon>
        <taxon>Actinomycetes</taxon>
        <taxon>Pseudonocardiales</taxon>
        <taxon>Pseudonocardiaceae</taxon>
    </lineage>
</organism>
<dbReference type="EMBL" id="JACHJQ010000002">
    <property type="protein sequence ID" value="MBB4905110.1"/>
    <property type="molecule type" value="Genomic_DNA"/>
</dbReference>
<dbReference type="GO" id="GO:0016853">
    <property type="term" value="F:isomerase activity"/>
    <property type="evidence" value="ECO:0007669"/>
    <property type="project" value="UniProtKB-KW"/>
</dbReference>
<dbReference type="SUPFAM" id="SSF51182">
    <property type="entry name" value="RmlC-like cupins"/>
    <property type="match status" value="1"/>
</dbReference>
<evidence type="ECO:0000259" key="1">
    <source>
        <dbReference type="Pfam" id="PF07883"/>
    </source>
</evidence>
<reference evidence="2 3" key="1">
    <citation type="submission" date="2020-08" db="EMBL/GenBank/DDBJ databases">
        <title>Genomic Encyclopedia of Type Strains, Phase III (KMG-III): the genomes of soil and plant-associated and newly described type strains.</title>
        <authorList>
            <person name="Whitman W."/>
        </authorList>
    </citation>
    <scope>NUCLEOTIDE SEQUENCE [LARGE SCALE GENOMIC DNA]</scope>
    <source>
        <strain evidence="2 3">CECT 8960</strain>
    </source>
</reference>
<dbReference type="Proteomes" id="UP000520767">
    <property type="component" value="Unassembled WGS sequence"/>
</dbReference>
<dbReference type="Gene3D" id="2.60.120.10">
    <property type="entry name" value="Jelly Rolls"/>
    <property type="match status" value="1"/>
</dbReference>
<proteinExistence type="predicted"/>
<comment type="caution">
    <text evidence="2">The sequence shown here is derived from an EMBL/GenBank/DDBJ whole genome shotgun (WGS) entry which is preliminary data.</text>
</comment>
<evidence type="ECO:0000313" key="3">
    <source>
        <dbReference type="Proteomes" id="UP000520767"/>
    </source>
</evidence>